<comment type="caution">
    <text evidence="4">The sequence shown here is derived from an EMBL/GenBank/DDBJ whole genome shotgun (WGS) entry which is preliminary data.</text>
</comment>
<feature type="chain" id="PRO_5043989652" description="Saposin B-type domain-containing protein" evidence="2">
    <location>
        <begin position="22"/>
        <end position="795"/>
    </location>
</feature>
<dbReference type="PROSITE" id="PS50015">
    <property type="entry name" value="SAP_B"/>
    <property type="match status" value="8"/>
</dbReference>
<feature type="domain" description="Saposin B-type" evidence="3">
    <location>
        <begin position="612"/>
        <end position="695"/>
    </location>
</feature>
<dbReference type="EMBL" id="JANTQA010000032">
    <property type="protein sequence ID" value="KAJ3439296.1"/>
    <property type="molecule type" value="Genomic_DNA"/>
</dbReference>
<proteinExistence type="predicted"/>
<dbReference type="InterPro" id="IPR008139">
    <property type="entry name" value="SaposinB_dom"/>
</dbReference>
<feature type="domain" description="Saposin B-type" evidence="3">
    <location>
        <begin position="120"/>
        <end position="203"/>
    </location>
</feature>
<keyword evidence="2" id="KW-0732">Signal</keyword>
<feature type="domain" description="Saposin B-type" evidence="3">
    <location>
        <begin position="320"/>
        <end position="403"/>
    </location>
</feature>
<evidence type="ECO:0000256" key="1">
    <source>
        <dbReference type="ARBA" id="ARBA00023157"/>
    </source>
</evidence>
<organism evidence="4 5">
    <name type="scientific">Anaeramoeba flamelloides</name>
    <dbReference type="NCBI Taxonomy" id="1746091"/>
    <lineage>
        <taxon>Eukaryota</taxon>
        <taxon>Metamonada</taxon>
        <taxon>Anaeramoebidae</taxon>
        <taxon>Anaeramoeba</taxon>
    </lineage>
</organism>
<protein>
    <recommendedName>
        <fullName evidence="3">Saposin B-type domain-containing protein</fullName>
    </recommendedName>
</protein>
<keyword evidence="1" id="KW-1015">Disulfide bond</keyword>
<feature type="domain" description="Saposin B-type" evidence="3">
    <location>
        <begin position="520"/>
        <end position="603"/>
    </location>
</feature>
<dbReference type="Gene3D" id="1.10.225.10">
    <property type="entry name" value="Saposin-like"/>
    <property type="match status" value="8"/>
</dbReference>
<name>A0AAV7ZDQ9_9EUKA</name>
<feature type="domain" description="Saposin B-type" evidence="3">
    <location>
        <begin position="220"/>
        <end position="303"/>
    </location>
</feature>
<dbReference type="SMART" id="SM00741">
    <property type="entry name" value="SapB"/>
    <property type="match status" value="8"/>
</dbReference>
<evidence type="ECO:0000313" key="5">
    <source>
        <dbReference type="Proteomes" id="UP001146793"/>
    </source>
</evidence>
<reference evidence="4" key="1">
    <citation type="submission" date="2022-08" db="EMBL/GenBank/DDBJ databases">
        <title>Novel sulphate-reducing endosymbionts in the free-living metamonad Anaeramoeba.</title>
        <authorList>
            <person name="Jerlstrom-Hultqvist J."/>
            <person name="Cepicka I."/>
            <person name="Gallot-Lavallee L."/>
            <person name="Salas-Leiva D."/>
            <person name="Curtis B.A."/>
            <person name="Zahonova K."/>
            <person name="Pipaliya S."/>
            <person name="Dacks J."/>
            <person name="Roger A.J."/>
        </authorList>
    </citation>
    <scope>NUCLEOTIDE SEQUENCE</scope>
    <source>
        <strain evidence="4">Busselton2</strain>
    </source>
</reference>
<sequence length="795" mass="93885">MKSLSIIFFVFVLLVVTPGFAKPQHRLREGKKKHMCKPCQFFIVLGEEYLENENPTVEEFKQYLFDQCATIEDGFKGKCEEIVENKGDQLYEWLSNNPGTEAEICEKLEICKRQNHKDRKPDKCHMCHHLARGVAKFLENEPEATDEQIEEFLAEICERAPEDHKEECLEKTKEAGFAIVEWIKAEKDPKEYCFENEFCKQEEEKNLKNEKEDDHKNRPKPDECQMCHHLVRGVVKFLENEPEATDEQITEFLAEICERAPEDHKEECLEKTKEAGFAIVEWIKAEKDPKEYCFENELCKQEEEKNLKNEKEDDHKNRPKPDECQMCHHLVRGVVKFLENEPEATDEQIEEFLAEICERAPEDHKEECLEKTKEAGFAIVEWIKAEKDPKEYCFENEFCKQEEEKNLKNEKEDDHKNRPKPDECQMCHHLVRGVVKFLENEPEATDEQITEFLAEICERAPEDHKEECLEKTKEAGFAIVEWIKAEKDPKEYCFENEFCKQEEEKNLKNEKEDDHKHKHKDHQCQMCHQLVMAVADFLLNEPEATDEQIEEFLAGLCEKVPEEHQEECLEKTKEAGFAIVEWIKAEKDPKEFCLENGLCKKHDEQEDDHRPRPDECQMCHHLVRGVVKFLENEPEATDEQIEEFLAEICERAPEDHKEECLEKTKEAGFAIVEWIKAEKDPKEYCFENEFCKQEEEKNLKNEKEDDHKNRPKPDECHMCHHLVRGVVKFLENEPEATDEQITEFLTEICERAPEDHKEECLEKTKEAGFAIVEWIKAEKDPKEYCLENGLCEEQN</sequence>
<feature type="signal peptide" evidence="2">
    <location>
        <begin position="1"/>
        <end position="21"/>
    </location>
</feature>
<dbReference type="InterPro" id="IPR011001">
    <property type="entry name" value="Saposin-like"/>
</dbReference>
<feature type="domain" description="Saposin B-type" evidence="3">
    <location>
        <begin position="32"/>
        <end position="115"/>
    </location>
</feature>
<evidence type="ECO:0000259" key="3">
    <source>
        <dbReference type="PROSITE" id="PS50015"/>
    </source>
</evidence>
<evidence type="ECO:0000313" key="4">
    <source>
        <dbReference type="EMBL" id="KAJ3439296.1"/>
    </source>
</evidence>
<dbReference type="Proteomes" id="UP001146793">
    <property type="component" value="Unassembled WGS sequence"/>
</dbReference>
<feature type="domain" description="Saposin B-type" evidence="3">
    <location>
        <begin position="420"/>
        <end position="503"/>
    </location>
</feature>
<dbReference type="InterPro" id="IPR051428">
    <property type="entry name" value="Sphingo_Act-Surfact_Prot"/>
</dbReference>
<accession>A0AAV7ZDQ9</accession>
<dbReference type="SUPFAM" id="SSF47862">
    <property type="entry name" value="Saposin"/>
    <property type="match status" value="8"/>
</dbReference>
<dbReference type="PANTHER" id="PTHR11480">
    <property type="entry name" value="SAPOSIN-RELATED"/>
    <property type="match status" value="1"/>
</dbReference>
<evidence type="ECO:0000256" key="2">
    <source>
        <dbReference type="SAM" id="SignalP"/>
    </source>
</evidence>
<gene>
    <name evidence="4" type="ORF">M0812_15320</name>
</gene>
<feature type="domain" description="Saposin B-type" evidence="3">
    <location>
        <begin position="712"/>
        <end position="795"/>
    </location>
</feature>
<dbReference type="AlphaFoldDB" id="A0AAV7ZDQ9"/>